<protein>
    <submittedName>
        <fullName evidence="2">Putative cupin superfamily protein</fullName>
    </submittedName>
</protein>
<evidence type="ECO:0000313" key="2">
    <source>
        <dbReference type="EMBL" id="MBB3967006.1"/>
    </source>
</evidence>
<dbReference type="InterPro" id="IPR011051">
    <property type="entry name" value="RmlC_Cupin_sf"/>
</dbReference>
<name>A0A7W6CV48_9HYPH</name>
<dbReference type="RefSeq" id="WP_183902453.1">
    <property type="nucleotide sequence ID" value="NZ_JACIDW010000028.1"/>
</dbReference>
<dbReference type="Proteomes" id="UP000582090">
    <property type="component" value="Unassembled WGS sequence"/>
</dbReference>
<keyword evidence="3" id="KW-1185">Reference proteome</keyword>
<accession>A0A7W6CV48</accession>
<dbReference type="Gene3D" id="2.60.120.10">
    <property type="entry name" value="Jelly Rolls"/>
    <property type="match status" value="1"/>
</dbReference>
<organism evidence="2 3">
    <name type="scientific">Rhizobium metallidurans</name>
    <dbReference type="NCBI Taxonomy" id="1265931"/>
    <lineage>
        <taxon>Bacteria</taxon>
        <taxon>Pseudomonadati</taxon>
        <taxon>Pseudomonadota</taxon>
        <taxon>Alphaproteobacteria</taxon>
        <taxon>Hyphomicrobiales</taxon>
        <taxon>Rhizobiaceae</taxon>
        <taxon>Rhizobium/Agrobacterium group</taxon>
        <taxon>Rhizobium</taxon>
    </lineage>
</organism>
<gene>
    <name evidence="2" type="ORF">GGQ67_004699</name>
</gene>
<reference evidence="2 3" key="1">
    <citation type="submission" date="2020-08" db="EMBL/GenBank/DDBJ databases">
        <title>Genomic Encyclopedia of Type Strains, Phase IV (KMG-IV): sequencing the most valuable type-strain genomes for metagenomic binning, comparative biology and taxonomic classification.</title>
        <authorList>
            <person name="Goeker M."/>
        </authorList>
    </citation>
    <scope>NUCLEOTIDE SEQUENCE [LARGE SCALE GENOMIC DNA]</scope>
    <source>
        <strain evidence="2 3">DSM 26575</strain>
    </source>
</reference>
<dbReference type="SUPFAM" id="SSF51182">
    <property type="entry name" value="RmlC-like cupins"/>
    <property type="match status" value="1"/>
</dbReference>
<evidence type="ECO:0000313" key="3">
    <source>
        <dbReference type="Proteomes" id="UP000582090"/>
    </source>
</evidence>
<dbReference type="InterPro" id="IPR014710">
    <property type="entry name" value="RmlC-like_jellyroll"/>
</dbReference>
<dbReference type="InterPro" id="IPR008579">
    <property type="entry name" value="UGlyAH_Cupin_dom"/>
</dbReference>
<proteinExistence type="predicted"/>
<feature type="domain" description="(S)-ureidoglycine aminohydrolase cupin" evidence="1">
    <location>
        <begin position="53"/>
        <end position="120"/>
    </location>
</feature>
<dbReference type="AlphaFoldDB" id="A0A7W6CV48"/>
<evidence type="ECO:0000259" key="1">
    <source>
        <dbReference type="Pfam" id="PF05899"/>
    </source>
</evidence>
<dbReference type="Pfam" id="PF05899">
    <property type="entry name" value="Cupin_3"/>
    <property type="match status" value="1"/>
</dbReference>
<sequence>MSATKLSGSAQGIGAIVRLAASGSNAFVPPLSDYQAVSAGWSETEYRCHEQNSQHVAVGYWEGEPGTVSFERWPYTEICSILTGKVGLRDSDGNEVTFGPGEGFVVPKDWEGEWLTIERSTKFFIAVS</sequence>
<comment type="caution">
    <text evidence="2">The sequence shown here is derived from an EMBL/GenBank/DDBJ whole genome shotgun (WGS) entry which is preliminary data.</text>
</comment>
<dbReference type="EMBL" id="JACIDW010000028">
    <property type="protein sequence ID" value="MBB3967006.1"/>
    <property type="molecule type" value="Genomic_DNA"/>
</dbReference>